<dbReference type="RefSeq" id="WP_100901180.1">
    <property type="nucleotide sequence ID" value="NZ_CAWNNC010000001.1"/>
</dbReference>
<protein>
    <submittedName>
        <fullName evidence="3">Uncharacterized protein</fullName>
    </submittedName>
</protein>
<feature type="coiled-coil region" evidence="1">
    <location>
        <begin position="73"/>
        <end position="100"/>
    </location>
</feature>
<dbReference type="KEGG" id="nfl:COO91_06489"/>
<dbReference type="EMBL" id="CP024785">
    <property type="protein sequence ID" value="AUB40474.1"/>
    <property type="molecule type" value="Genomic_DNA"/>
</dbReference>
<proteinExistence type="predicted"/>
<reference evidence="3 5" key="1">
    <citation type="submission" date="2017-11" db="EMBL/GenBank/DDBJ databases">
        <title>Complete genome of a free-living desiccation-tolerant cyanobacterium and its photosynthetic adaptation to extreme terrestrial habitat.</title>
        <authorList>
            <person name="Shang J."/>
        </authorList>
    </citation>
    <scope>NUCLEOTIDE SEQUENCE [LARGE SCALE GENOMIC DNA]</scope>
    <source>
        <strain evidence="3 5">CCNUN1</strain>
    </source>
</reference>
<accession>A0A2K8SYF4</accession>
<dbReference type="Proteomes" id="UP000232003">
    <property type="component" value="Chromosome"/>
</dbReference>
<evidence type="ECO:0000256" key="1">
    <source>
        <dbReference type="SAM" id="Coils"/>
    </source>
</evidence>
<feature type="transmembrane region" description="Helical" evidence="2">
    <location>
        <begin position="28"/>
        <end position="48"/>
    </location>
</feature>
<dbReference type="OrthoDB" id="489142at2"/>
<keyword evidence="2" id="KW-0812">Transmembrane</keyword>
<evidence type="ECO:0000313" key="3">
    <source>
        <dbReference type="EMBL" id="AUB40474.1"/>
    </source>
</evidence>
<dbReference type="EMBL" id="CP024785">
    <property type="protein sequence ID" value="AUB41290.1"/>
    <property type="molecule type" value="Genomic_DNA"/>
</dbReference>
<keyword evidence="5" id="KW-1185">Reference proteome</keyword>
<evidence type="ECO:0000313" key="5">
    <source>
        <dbReference type="Proteomes" id="UP000232003"/>
    </source>
</evidence>
<organism evidence="3 5">
    <name type="scientific">Nostoc flagelliforme CCNUN1</name>
    <dbReference type="NCBI Taxonomy" id="2038116"/>
    <lineage>
        <taxon>Bacteria</taxon>
        <taxon>Bacillati</taxon>
        <taxon>Cyanobacteriota</taxon>
        <taxon>Cyanophyceae</taxon>
        <taxon>Nostocales</taxon>
        <taxon>Nostocaceae</taxon>
        <taxon>Nostoc</taxon>
    </lineage>
</organism>
<keyword evidence="2" id="KW-0472">Membrane</keyword>
<sequence length="154" mass="17566">MKFVKTLVAVNPSPPQAGIVLTLEGTNLILTILISSIGLLVAFAKIVSKFNSITGDIKDLRQDLKDHANAEGHARLLEQVKALQKDLNNLDKRFDIHLQDYVNHKDAALLALNGNDEKIDHKWERTEELFKEQKAEIKDLQKFLQKQQNFKIRE</sequence>
<keyword evidence="2" id="KW-1133">Transmembrane helix</keyword>
<dbReference type="AlphaFoldDB" id="A0A2K8SYF4"/>
<evidence type="ECO:0000256" key="2">
    <source>
        <dbReference type="SAM" id="Phobius"/>
    </source>
</evidence>
<name>A0A2K8SYF4_9NOSO</name>
<evidence type="ECO:0000313" key="4">
    <source>
        <dbReference type="EMBL" id="AUB41290.1"/>
    </source>
</evidence>
<keyword evidence="1" id="KW-0175">Coiled coil</keyword>
<gene>
    <name evidence="3" type="ORF">COO91_06489</name>
    <name evidence="4" type="ORF">COO91_07338</name>
</gene>
<dbReference type="KEGG" id="nfl:COO91_07338"/>